<dbReference type="PROSITE" id="PS50893">
    <property type="entry name" value="ABC_TRANSPORTER_2"/>
    <property type="match status" value="1"/>
</dbReference>
<evidence type="ECO:0000256" key="3">
    <source>
        <dbReference type="ARBA" id="ARBA00022741"/>
    </source>
</evidence>
<evidence type="ECO:0000313" key="7">
    <source>
        <dbReference type="Proteomes" id="UP000539642"/>
    </source>
</evidence>
<dbReference type="GO" id="GO:0035435">
    <property type="term" value="P:phosphate ion transmembrane transport"/>
    <property type="evidence" value="ECO:0007669"/>
    <property type="project" value="InterPro"/>
</dbReference>
<reference evidence="6 7" key="1">
    <citation type="submission" date="2020-08" db="EMBL/GenBank/DDBJ databases">
        <title>Genomic Encyclopedia of Type Strains, Phase IV (KMG-IV): sequencing the most valuable type-strain genomes for metagenomic binning, comparative biology and taxonomic classification.</title>
        <authorList>
            <person name="Goeker M."/>
        </authorList>
    </citation>
    <scope>NUCLEOTIDE SEQUENCE [LARGE SCALE GENOMIC DNA]</scope>
    <source>
        <strain evidence="6 7">DSM 28570</strain>
    </source>
</reference>
<dbReference type="CDD" id="cd03260">
    <property type="entry name" value="ABC_PstB_phosphate_transporter"/>
    <property type="match status" value="1"/>
</dbReference>
<dbReference type="RefSeq" id="WP_183348438.1">
    <property type="nucleotide sequence ID" value="NZ_JACHEO010000002.1"/>
</dbReference>
<keyword evidence="2" id="KW-0592">Phosphate transport</keyword>
<dbReference type="AlphaFoldDB" id="A0A840UQX2"/>
<dbReference type="GO" id="GO:0005315">
    <property type="term" value="F:phosphate transmembrane transporter activity"/>
    <property type="evidence" value="ECO:0007669"/>
    <property type="project" value="InterPro"/>
</dbReference>
<feature type="domain" description="ABC transporter" evidence="5">
    <location>
        <begin position="7"/>
        <end position="237"/>
    </location>
</feature>
<evidence type="ECO:0000313" key="6">
    <source>
        <dbReference type="EMBL" id="MBB5347043.1"/>
    </source>
</evidence>
<dbReference type="GO" id="GO:0005524">
    <property type="term" value="F:ATP binding"/>
    <property type="evidence" value="ECO:0007669"/>
    <property type="project" value="UniProtKB-KW"/>
</dbReference>
<evidence type="ECO:0000256" key="1">
    <source>
        <dbReference type="ARBA" id="ARBA00022448"/>
    </source>
</evidence>
<name>A0A840UQX2_9BACT</name>
<dbReference type="Pfam" id="PF00005">
    <property type="entry name" value="ABC_tran"/>
    <property type="match status" value="1"/>
</dbReference>
<dbReference type="InterPro" id="IPR003593">
    <property type="entry name" value="AAA+_ATPase"/>
</dbReference>
<proteinExistence type="predicted"/>
<dbReference type="PANTHER" id="PTHR43423:SF1">
    <property type="entry name" value="ABC TRANSPORTER I FAMILY MEMBER 17"/>
    <property type="match status" value="1"/>
</dbReference>
<dbReference type="InterPro" id="IPR003439">
    <property type="entry name" value="ABC_transporter-like_ATP-bd"/>
</dbReference>
<keyword evidence="4 6" id="KW-0067">ATP-binding</keyword>
<organism evidence="6 7">
    <name type="scientific">Desulfoprunum benzoelyticum</name>
    <dbReference type="NCBI Taxonomy" id="1506996"/>
    <lineage>
        <taxon>Bacteria</taxon>
        <taxon>Pseudomonadati</taxon>
        <taxon>Thermodesulfobacteriota</taxon>
        <taxon>Desulfobulbia</taxon>
        <taxon>Desulfobulbales</taxon>
        <taxon>Desulfobulbaceae</taxon>
        <taxon>Desulfoprunum</taxon>
    </lineage>
</organism>
<protein>
    <submittedName>
        <fullName evidence="6">Phosphate transport system ATP-binding protein</fullName>
    </submittedName>
</protein>
<sequence length="237" mass="26632">MEKAVKIRTENLCFSYNGRTILHKTSIEFAEREITAIVGPSGSGKSTFLLTLNRLWEAIPRCSLQGTVAMNFDGSFHDIYREGYPVTRLRRQVGMVFQIPNPLPMSIYRNVAFPLQLKGGLTKETIRAQVEDCLRKARLWDEVHDRLHSSALDLSGGQQQRLCIARALILQPEVLLLDEPTSALDHATAAAIEELLLELKKNCTILLVSHYLNQVTRIADTVIELHNGTLVRKGEKA</sequence>
<dbReference type="Gene3D" id="3.40.50.300">
    <property type="entry name" value="P-loop containing nucleotide triphosphate hydrolases"/>
    <property type="match status" value="1"/>
</dbReference>
<dbReference type="InterPro" id="IPR017871">
    <property type="entry name" value="ABC_transporter-like_CS"/>
</dbReference>
<dbReference type="SUPFAM" id="SSF52540">
    <property type="entry name" value="P-loop containing nucleoside triphosphate hydrolases"/>
    <property type="match status" value="1"/>
</dbReference>
<gene>
    <name evidence="6" type="ORF">HNQ81_000753</name>
</gene>
<dbReference type="GO" id="GO:0016887">
    <property type="term" value="F:ATP hydrolysis activity"/>
    <property type="evidence" value="ECO:0007669"/>
    <property type="project" value="InterPro"/>
</dbReference>
<evidence type="ECO:0000259" key="5">
    <source>
        <dbReference type="PROSITE" id="PS50893"/>
    </source>
</evidence>
<comment type="caution">
    <text evidence="6">The sequence shown here is derived from an EMBL/GenBank/DDBJ whole genome shotgun (WGS) entry which is preliminary data.</text>
</comment>
<evidence type="ECO:0000256" key="2">
    <source>
        <dbReference type="ARBA" id="ARBA00022592"/>
    </source>
</evidence>
<evidence type="ECO:0000256" key="4">
    <source>
        <dbReference type="ARBA" id="ARBA00022840"/>
    </source>
</evidence>
<dbReference type="SMART" id="SM00382">
    <property type="entry name" value="AAA"/>
    <property type="match status" value="1"/>
</dbReference>
<dbReference type="Proteomes" id="UP000539642">
    <property type="component" value="Unassembled WGS sequence"/>
</dbReference>
<dbReference type="PROSITE" id="PS00211">
    <property type="entry name" value="ABC_TRANSPORTER_1"/>
    <property type="match status" value="1"/>
</dbReference>
<keyword evidence="3" id="KW-0547">Nucleotide-binding</keyword>
<keyword evidence="1" id="KW-0813">Transport</keyword>
<keyword evidence="7" id="KW-1185">Reference proteome</keyword>
<dbReference type="InterPro" id="IPR027417">
    <property type="entry name" value="P-loop_NTPase"/>
</dbReference>
<dbReference type="EMBL" id="JACHEO010000002">
    <property type="protein sequence ID" value="MBB5347043.1"/>
    <property type="molecule type" value="Genomic_DNA"/>
</dbReference>
<dbReference type="PANTHER" id="PTHR43423">
    <property type="entry name" value="ABC TRANSPORTER I FAMILY MEMBER 17"/>
    <property type="match status" value="1"/>
</dbReference>
<accession>A0A840UQX2</accession>
<dbReference type="InterPro" id="IPR005670">
    <property type="entry name" value="PstB-like"/>
</dbReference>
<dbReference type="GO" id="GO:0016020">
    <property type="term" value="C:membrane"/>
    <property type="evidence" value="ECO:0007669"/>
    <property type="project" value="InterPro"/>
</dbReference>